<keyword evidence="6" id="KW-1185">Reference proteome</keyword>
<keyword evidence="2" id="KW-0539">Nucleus</keyword>
<dbReference type="CDD" id="cd00067">
    <property type="entry name" value="GAL4"/>
    <property type="match status" value="1"/>
</dbReference>
<dbReference type="Pfam" id="PF00172">
    <property type="entry name" value="Zn_clus"/>
    <property type="match status" value="1"/>
</dbReference>
<dbReference type="AlphaFoldDB" id="A0A6A6EMM3"/>
<dbReference type="GO" id="GO:0006351">
    <property type="term" value="P:DNA-templated transcription"/>
    <property type="evidence" value="ECO:0007669"/>
    <property type="project" value="InterPro"/>
</dbReference>
<dbReference type="Proteomes" id="UP000800200">
    <property type="component" value="Unassembled WGS sequence"/>
</dbReference>
<dbReference type="PANTHER" id="PTHR31668:SF4">
    <property type="entry name" value="TRANSCRIPTIONAL ACTIVATOR PROTEIN DAL81"/>
    <property type="match status" value="1"/>
</dbReference>
<dbReference type="PROSITE" id="PS50048">
    <property type="entry name" value="ZN2_CY6_FUNGAL_2"/>
    <property type="match status" value="1"/>
</dbReference>
<feature type="region of interest" description="Disordered" evidence="3">
    <location>
        <begin position="652"/>
        <end position="684"/>
    </location>
</feature>
<dbReference type="GO" id="GO:0001080">
    <property type="term" value="P:nitrogen catabolite activation of transcription from RNA polymerase II promoter"/>
    <property type="evidence" value="ECO:0007669"/>
    <property type="project" value="TreeGrafter"/>
</dbReference>
<organism evidence="5 6">
    <name type="scientific">Zopfia rhizophila CBS 207.26</name>
    <dbReference type="NCBI Taxonomy" id="1314779"/>
    <lineage>
        <taxon>Eukaryota</taxon>
        <taxon>Fungi</taxon>
        <taxon>Dikarya</taxon>
        <taxon>Ascomycota</taxon>
        <taxon>Pezizomycotina</taxon>
        <taxon>Dothideomycetes</taxon>
        <taxon>Dothideomycetes incertae sedis</taxon>
        <taxon>Zopfiaceae</taxon>
        <taxon>Zopfia</taxon>
    </lineage>
</organism>
<proteinExistence type="predicted"/>
<dbReference type="Pfam" id="PF04082">
    <property type="entry name" value="Fungal_trans"/>
    <property type="match status" value="1"/>
</dbReference>
<dbReference type="GO" id="GO:0000981">
    <property type="term" value="F:DNA-binding transcription factor activity, RNA polymerase II-specific"/>
    <property type="evidence" value="ECO:0007669"/>
    <property type="project" value="InterPro"/>
</dbReference>
<accession>A0A6A6EMM3</accession>
<evidence type="ECO:0000256" key="2">
    <source>
        <dbReference type="ARBA" id="ARBA00023242"/>
    </source>
</evidence>
<dbReference type="OrthoDB" id="2264294at2759"/>
<reference evidence="5" key="1">
    <citation type="journal article" date="2020" name="Stud. Mycol.">
        <title>101 Dothideomycetes genomes: a test case for predicting lifestyles and emergence of pathogens.</title>
        <authorList>
            <person name="Haridas S."/>
            <person name="Albert R."/>
            <person name="Binder M."/>
            <person name="Bloem J."/>
            <person name="Labutti K."/>
            <person name="Salamov A."/>
            <person name="Andreopoulos B."/>
            <person name="Baker S."/>
            <person name="Barry K."/>
            <person name="Bills G."/>
            <person name="Bluhm B."/>
            <person name="Cannon C."/>
            <person name="Castanera R."/>
            <person name="Culley D."/>
            <person name="Daum C."/>
            <person name="Ezra D."/>
            <person name="Gonzalez J."/>
            <person name="Henrissat B."/>
            <person name="Kuo A."/>
            <person name="Liang C."/>
            <person name="Lipzen A."/>
            <person name="Lutzoni F."/>
            <person name="Magnuson J."/>
            <person name="Mondo S."/>
            <person name="Nolan M."/>
            <person name="Ohm R."/>
            <person name="Pangilinan J."/>
            <person name="Park H.-J."/>
            <person name="Ramirez L."/>
            <person name="Alfaro M."/>
            <person name="Sun H."/>
            <person name="Tritt A."/>
            <person name="Yoshinaga Y."/>
            <person name="Zwiers L.-H."/>
            <person name="Turgeon B."/>
            <person name="Goodwin S."/>
            <person name="Spatafora J."/>
            <person name="Crous P."/>
            <person name="Grigoriev I."/>
        </authorList>
    </citation>
    <scope>NUCLEOTIDE SEQUENCE</scope>
    <source>
        <strain evidence="5">CBS 207.26</strain>
    </source>
</reference>
<feature type="compositionally biased region" description="Low complexity" evidence="3">
    <location>
        <begin position="671"/>
        <end position="684"/>
    </location>
</feature>
<name>A0A6A6EMM3_9PEZI</name>
<dbReference type="GO" id="GO:0008270">
    <property type="term" value="F:zinc ion binding"/>
    <property type="evidence" value="ECO:0007669"/>
    <property type="project" value="InterPro"/>
</dbReference>
<gene>
    <name evidence="5" type="ORF">K469DRAFT_558142</name>
</gene>
<feature type="domain" description="Zn(2)-C6 fungal-type" evidence="4">
    <location>
        <begin position="32"/>
        <end position="64"/>
    </location>
</feature>
<dbReference type="GO" id="GO:0005634">
    <property type="term" value="C:nucleus"/>
    <property type="evidence" value="ECO:0007669"/>
    <property type="project" value="TreeGrafter"/>
</dbReference>
<evidence type="ECO:0000313" key="6">
    <source>
        <dbReference type="Proteomes" id="UP000800200"/>
    </source>
</evidence>
<dbReference type="Gene3D" id="4.10.240.10">
    <property type="entry name" value="Zn(2)-C6 fungal-type DNA-binding domain"/>
    <property type="match status" value="1"/>
</dbReference>
<protein>
    <recommendedName>
        <fullName evidence="4">Zn(2)-C6 fungal-type domain-containing protein</fullName>
    </recommendedName>
</protein>
<dbReference type="SMART" id="SM00066">
    <property type="entry name" value="GAL4"/>
    <property type="match status" value="1"/>
</dbReference>
<evidence type="ECO:0000313" key="5">
    <source>
        <dbReference type="EMBL" id="KAF2191320.1"/>
    </source>
</evidence>
<dbReference type="InterPro" id="IPR050797">
    <property type="entry name" value="Carb_Metab_Trans_Reg"/>
</dbReference>
<dbReference type="InterPro" id="IPR001138">
    <property type="entry name" value="Zn2Cys6_DnaBD"/>
</dbReference>
<feature type="compositionally biased region" description="Acidic residues" evidence="3">
    <location>
        <begin position="657"/>
        <end position="666"/>
    </location>
</feature>
<dbReference type="SUPFAM" id="SSF57701">
    <property type="entry name" value="Zn2/Cys6 DNA-binding domain"/>
    <property type="match status" value="1"/>
</dbReference>
<evidence type="ECO:0000259" key="4">
    <source>
        <dbReference type="PROSITE" id="PS50048"/>
    </source>
</evidence>
<evidence type="ECO:0000256" key="3">
    <source>
        <dbReference type="SAM" id="MobiDB-lite"/>
    </source>
</evidence>
<dbReference type="EMBL" id="ML994617">
    <property type="protein sequence ID" value="KAF2191320.1"/>
    <property type="molecule type" value="Genomic_DNA"/>
</dbReference>
<keyword evidence="1" id="KW-0479">Metal-binding</keyword>
<evidence type="ECO:0000256" key="1">
    <source>
        <dbReference type="ARBA" id="ARBA00022723"/>
    </source>
</evidence>
<dbReference type="InterPro" id="IPR036864">
    <property type="entry name" value="Zn2-C6_fun-type_DNA-bd_sf"/>
</dbReference>
<dbReference type="PANTHER" id="PTHR31668">
    <property type="entry name" value="GLUCOSE TRANSPORT TRANSCRIPTION REGULATOR RGT1-RELATED-RELATED"/>
    <property type="match status" value="1"/>
</dbReference>
<dbReference type="CDD" id="cd12148">
    <property type="entry name" value="fungal_TF_MHR"/>
    <property type="match status" value="1"/>
</dbReference>
<dbReference type="GO" id="GO:0003677">
    <property type="term" value="F:DNA binding"/>
    <property type="evidence" value="ECO:0007669"/>
    <property type="project" value="InterPro"/>
</dbReference>
<dbReference type="PROSITE" id="PS00463">
    <property type="entry name" value="ZN2_CY6_FUNGAL_1"/>
    <property type="match status" value="1"/>
</dbReference>
<sequence>MNYCPTQPISPNDFYVVQGDTTTVNKPRSRRPCDSCRRRKSRCEIVDGGPPCVLCKFHRQDCTFLEDPQPRKRKACSLSEEEINAPRDPSSRVSQDIEKNWVPGYPTIEFPQIRQDQPVDNYANLKGPSLLKKTLGLQNHRHSRLIGSTSQYEQLLLELDNYNDKDEVQVGLSALRKVDSFDGTAFLLSPDQGTRNHADEIPDLDAIESLVAPHGQALIHLYFRIVHPSFPILHKKVFLEKYQRNHREFSPPLLAAVYILALNWWSYSSELALLPKPDVLRLEKLAFKTINDIIHRPKLSTIQAGLLLLQRPEGDSWALTTQLVGLGQDLGLHLDCSNWRIPSWEQGLRKRLAWALFMQDKWGALVHGRPSHITTTDWAVKSLLENDFPENAADEDDQDGSTEVEKGRTLFCEMIRLTEILASILSNFYTLKAEDDWRQHARDGIRWLLEKAKPIQLSLKQWFSELPPSLRMENVAMRKLSSTGYLHLGYYSVEITLHRRIIRSLSTVDDPSLRTICRQAGQARLKSAMDFVQSLRPEHLQSFWYSASKYCFALIGSFVSLLWVTAQGKDEADLCRAKLDEYRWTLRLSSKSADFLERAISMLATSTGALVKAIPETPNAEFILNRCNRLMAVPPSYSLIHSENTSQTYSIMHEQSESETYEETSPENDVSGTPSTSGAPSGDPSGDFIPDHLWFANAAPINDIDAAYGDHSDMNLQSAYLEMADIGNLPNRYDFEGFSRNEQTRASGA</sequence>
<dbReference type="SMART" id="SM00906">
    <property type="entry name" value="Fungal_trans"/>
    <property type="match status" value="1"/>
</dbReference>
<dbReference type="InterPro" id="IPR007219">
    <property type="entry name" value="XnlR_reg_dom"/>
</dbReference>